<dbReference type="InterPro" id="IPR036259">
    <property type="entry name" value="MFS_trans_sf"/>
</dbReference>
<keyword evidence="4 5" id="KW-0472">Membrane</keyword>
<evidence type="ECO:0000313" key="7">
    <source>
        <dbReference type="EMBL" id="JAP81552.1"/>
    </source>
</evidence>
<keyword evidence="2 5" id="KW-0812">Transmembrane</keyword>
<dbReference type="PROSITE" id="PS50850">
    <property type="entry name" value="MFS"/>
    <property type="match status" value="1"/>
</dbReference>
<dbReference type="GO" id="GO:0016020">
    <property type="term" value="C:membrane"/>
    <property type="evidence" value="ECO:0007669"/>
    <property type="project" value="UniProtKB-SubCell"/>
</dbReference>
<dbReference type="Gene3D" id="1.20.1250.20">
    <property type="entry name" value="MFS general substrate transporter like domains"/>
    <property type="match status" value="1"/>
</dbReference>
<evidence type="ECO:0000256" key="2">
    <source>
        <dbReference type="ARBA" id="ARBA00022692"/>
    </source>
</evidence>
<evidence type="ECO:0000256" key="4">
    <source>
        <dbReference type="ARBA" id="ARBA00023136"/>
    </source>
</evidence>
<dbReference type="PANTHER" id="PTHR24064">
    <property type="entry name" value="SOLUTE CARRIER FAMILY 22 MEMBER"/>
    <property type="match status" value="1"/>
</dbReference>
<name>A0A131YSP0_RHIAP</name>
<feature type="transmembrane region" description="Helical" evidence="5">
    <location>
        <begin position="218"/>
        <end position="241"/>
    </location>
</feature>
<evidence type="ECO:0000256" key="3">
    <source>
        <dbReference type="ARBA" id="ARBA00022989"/>
    </source>
</evidence>
<evidence type="ECO:0000259" key="6">
    <source>
        <dbReference type="PROSITE" id="PS50850"/>
    </source>
</evidence>
<proteinExistence type="predicted"/>
<feature type="transmembrane region" description="Helical" evidence="5">
    <location>
        <begin position="334"/>
        <end position="351"/>
    </location>
</feature>
<dbReference type="SUPFAM" id="SSF103473">
    <property type="entry name" value="MFS general substrate transporter"/>
    <property type="match status" value="1"/>
</dbReference>
<protein>
    <submittedName>
        <fullName evidence="7">MFS transporter, OCT family, solute carrier family 22 (Organic cation transporter), member 4/5</fullName>
    </submittedName>
</protein>
<dbReference type="InterPro" id="IPR005828">
    <property type="entry name" value="MFS_sugar_transport-like"/>
</dbReference>
<feature type="domain" description="Major facilitator superfamily (MFS) profile" evidence="6">
    <location>
        <begin position="84"/>
        <end position="505"/>
    </location>
</feature>
<feature type="transmembrane region" description="Helical" evidence="5">
    <location>
        <begin position="247"/>
        <end position="265"/>
    </location>
</feature>
<reference evidence="7" key="1">
    <citation type="journal article" date="2016" name="Ticks Tick Borne Dis.">
        <title>De novo assembly and annotation of the salivary gland transcriptome of Rhipicephalus appendiculatus male and female ticks during blood feeding.</title>
        <authorList>
            <person name="de Castro M.H."/>
            <person name="de Klerk D."/>
            <person name="Pienaar R."/>
            <person name="Latif A.A."/>
            <person name="Rees D.J."/>
            <person name="Mans B.J."/>
        </authorList>
    </citation>
    <scope>NUCLEOTIDE SEQUENCE</scope>
    <source>
        <tissue evidence="7">Salivary glands</tissue>
    </source>
</reference>
<feature type="transmembrane region" description="Helical" evidence="5">
    <location>
        <begin position="128"/>
        <end position="149"/>
    </location>
</feature>
<organism evidence="7">
    <name type="scientific">Rhipicephalus appendiculatus</name>
    <name type="common">Brown ear tick</name>
    <dbReference type="NCBI Taxonomy" id="34631"/>
    <lineage>
        <taxon>Eukaryota</taxon>
        <taxon>Metazoa</taxon>
        <taxon>Ecdysozoa</taxon>
        <taxon>Arthropoda</taxon>
        <taxon>Chelicerata</taxon>
        <taxon>Arachnida</taxon>
        <taxon>Acari</taxon>
        <taxon>Parasitiformes</taxon>
        <taxon>Ixodida</taxon>
        <taxon>Ixodoidea</taxon>
        <taxon>Ixodidae</taxon>
        <taxon>Rhipicephalinae</taxon>
        <taxon>Rhipicephalus</taxon>
        <taxon>Rhipicephalus</taxon>
    </lineage>
</organism>
<dbReference type="Pfam" id="PF00083">
    <property type="entry name" value="Sugar_tr"/>
    <property type="match status" value="1"/>
</dbReference>
<evidence type="ECO:0000256" key="1">
    <source>
        <dbReference type="ARBA" id="ARBA00004141"/>
    </source>
</evidence>
<sequence length="561" mass="63635">MVGTDDIFKKLGPWHYPLLAFCFLRGFPAAYHAMAPTFTAPQLNHWCARPPQLANWSTERWLENGVPWEERKGSQKRSQCEMYAYEEAPDGSLIFNNDSRVKCSAWEYDLGDKTYTLTDTFDLVCDRIWLRAASQSIYMAGIMIGNTVFSHLSDWYGRRQSLLFSMPLPIVAGLLTTFAPTFWLYNIGRLIASIGVGGVQNATFTIAMEVLSTRHRAIGMLVASGGWTTGLVTLTGIAWLIRDWQHMQIVISLSYLVNLFIWLFIPESPLWLLATKHYKKAEGILKRATTKNNVGNVDVNEIIKAYEDKMERERTLKKPTFAALFRYRCLRRTSIILSFKSIFATLLYYNLTYTSILLGSNPYLSFFLMACMEYPQKFIAIFFINSMKRRTAYVFLYTSAALSSLAVIFIPSGIWWLQLLFMLITKVFTSCAGYVKHVQISEMYPTQLRTLASGWSVTTSRVGAIVAPFTKELAVIIGPWAPKAVDCTVCVLSILLSLMLPETFKMTLPDTVDDVKRRSIKNASKIEPDGLDKLNEEFPCVTATEEEDPVEKVSLDGARRP</sequence>
<keyword evidence="3 5" id="KW-1133">Transmembrane helix</keyword>
<feature type="transmembrane region" description="Helical" evidence="5">
    <location>
        <begin position="161"/>
        <end position="184"/>
    </location>
</feature>
<dbReference type="AlphaFoldDB" id="A0A131YSP0"/>
<feature type="transmembrane region" description="Helical" evidence="5">
    <location>
        <begin position="391"/>
        <end position="410"/>
    </location>
</feature>
<accession>A0A131YSP0</accession>
<feature type="transmembrane region" description="Helical" evidence="5">
    <location>
        <begin position="363"/>
        <end position="384"/>
    </location>
</feature>
<dbReference type="GO" id="GO:0022857">
    <property type="term" value="F:transmembrane transporter activity"/>
    <property type="evidence" value="ECO:0007669"/>
    <property type="project" value="InterPro"/>
</dbReference>
<comment type="subcellular location">
    <subcellularLocation>
        <location evidence="1">Membrane</location>
        <topology evidence="1">Multi-pass membrane protein</topology>
    </subcellularLocation>
</comment>
<feature type="transmembrane region" description="Helical" evidence="5">
    <location>
        <begin position="190"/>
        <end position="211"/>
    </location>
</feature>
<dbReference type="InterPro" id="IPR020846">
    <property type="entry name" value="MFS_dom"/>
</dbReference>
<dbReference type="EMBL" id="GEDV01007005">
    <property type="protein sequence ID" value="JAP81552.1"/>
    <property type="molecule type" value="Transcribed_RNA"/>
</dbReference>
<evidence type="ECO:0000256" key="5">
    <source>
        <dbReference type="SAM" id="Phobius"/>
    </source>
</evidence>